<dbReference type="EMBL" id="LDAU01000114">
    <property type="protein sequence ID" value="KRX04600.1"/>
    <property type="molecule type" value="Genomic_DNA"/>
</dbReference>
<comment type="caution">
    <text evidence="2">The sequence shown here is derived from an EMBL/GenBank/DDBJ whole genome shotgun (WGS) entry which is preliminary data.</text>
</comment>
<accession>A0A0V0QRG4</accession>
<keyword evidence="1" id="KW-0472">Membrane</keyword>
<feature type="transmembrane region" description="Helical" evidence="1">
    <location>
        <begin position="53"/>
        <end position="70"/>
    </location>
</feature>
<feature type="transmembrane region" description="Helical" evidence="1">
    <location>
        <begin position="12"/>
        <end position="32"/>
    </location>
</feature>
<dbReference type="InParanoid" id="A0A0V0QRG4"/>
<organism evidence="2 3">
    <name type="scientific">Pseudocohnilembus persalinus</name>
    <name type="common">Ciliate</name>
    <dbReference type="NCBI Taxonomy" id="266149"/>
    <lineage>
        <taxon>Eukaryota</taxon>
        <taxon>Sar</taxon>
        <taxon>Alveolata</taxon>
        <taxon>Ciliophora</taxon>
        <taxon>Intramacronucleata</taxon>
        <taxon>Oligohymenophorea</taxon>
        <taxon>Scuticociliatia</taxon>
        <taxon>Philasterida</taxon>
        <taxon>Pseudocohnilembidae</taxon>
        <taxon>Pseudocohnilembus</taxon>
    </lineage>
</organism>
<protein>
    <recommendedName>
        <fullName evidence="4">G-protein coupled receptors family 1 profile domain-containing protein</fullName>
    </recommendedName>
</protein>
<evidence type="ECO:0000313" key="2">
    <source>
        <dbReference type="EMBL" id="KRX04600.1"/>
    </source>
</evidence>
<keyword evidence="3" id="KW-1185">Reference proteome</keyword>
<dbReference type="Proteomes" id="UP000054937">
    <property type="component" value="Unassembled WGS sequence"/>
</dbReference>
<feature type="transmembrane region" description="Helical" evidence="1">
    <location>
        <begin position="90"/>
        <end position="113"/>
    </location>
</feature>
<sequence>MDNNSFSCQFSGFFGQVSIISSFINCGILIWIMREFLLKGDATQFNSKQIYQYSAISFGISIGLSLIPLFDGDFVGIYLPWDCSFDLQGLNGVLYTIFFELIPFTLLLIYAIIVHKQIRIKISQRQQG</sequence>
<gene>
    <name evidence="2" type="ORF">PPERSA_04415</name>
</gene>
<evidence type="ECO:0000256" key="1">
    <source>
        <dbReference type="SAM" id="Phobius"/>
    </source>
</evidence>
<name>A0A0V0QRG4_PSEPJ</name>
<keyword evidence="1" id="KW-1133">Transmembrane helix</keyword>
<evidence type="ECO:0008006" key="4">
    <source>
        <dbReference type="Google" id="ProtNLM"/>
    </source>
</evidence>
<keyword evidence="1" id="KW-0812">Transmembrane</keyword>
<reference evidence="2 3" key="1">
    <citation type="journal article" date="2015" name="Sci. Rep.">
        <title>Genome of the facultative scuticociliatosis pathogen Pseudocohnilembus persalinus provides insight into its virulence through horizontal gene transfer.</title>
        <authorList>
            <person name="Xiong J."/>
            <person name="Wang G."/>
            <person name="Cheng J."/>
            <person name="Tian M."/>
            <person name="Pan X."/>
            <person name="Warren A."/>
            <person name="Jiang C."/>
            <person name="Yuan D."/>
            <person name="Miao W."/>
        </authorList>
    </citation>
    <scope>NUCLEOTIDE SEQUENCE [LARGE SCALE GENOMIC DNA]</scope>
    <source>
        <strain evidence="2">36N120E</strain>
    </source>
</reference>
<proteinExistence type="predicted"/>
<evidence type="ECO:0000313" key="3">
    <source>
        <dbReference type="Proteomes" id="UP000054937"/>
    </source>
</evidence>
<dbReference type="AlphaFoldDB" id="A0A0V0QRG4"/>